<dbReference type="EMBL" id="RCZG01000005">
    <property type="protein sequence ID" value="TPG33537.1"/>
    <property type="molecule type" value="Genomic_DNA"/>
</dbReference>
<dbReference type="SUPFAM" id="SSF158472">
    <property type="entry name" value="HAMP domain-like"/>
    <property type="match status" value="1"/>
</dbReference>
<keyword evidence="3" id="KW-1003">Cell membrane</keyword>
<sequence>MPHDEAGEPRRSSTATLGARYATGLTFAHLMTTAEVLAVVWSLTGQTFGNTQVLLTRSNLILLAVVVVAGTVVVSVGGYRQIAPSLRWFVAGNTPDVEQRRRGINIVRHQSVLLLATWGVSGAVMLAPNVDAGIGPALLIAFAVGFGSTSTVSTSLLFTQRTYRPVVAAATEEASNDRITAPGIATRLVVMWLVNSALPSATIVGLILCKAQGWLIPTTASVDVPIVVLAVVSVLLGLRALILVAGSIADPVRDVVDGMAEVEAGRIGRTVDVYEQSEIGNLQRGFNSMVKGLAERDRIRDLFGRHVGPSVARLAMEGDDSLTGEVRDVAILFIDLAGSTTLAATLSPPEVAAILNDFFQIVVAAVDDDAGSINQFQGDAALVVFGRDHPADAALATARALCADLRKLPVVDFGIGVSAGPVFAGNIGAANRYEYTVIGDPVNEAARLADCAKSIPGRAMASGAAISRADDGERGHWATHGSAVLRGRAEPTRVSIPRNGG</sequence>
<feature type="transmembrane region" description="Helical" evidence="7">
    <location>
        <begin position="111"/>
        <end position="128"/>
    </location>
</feature>
<evidence type="ECO:0000256" key="2">
    <source>
        <dbReference type="ARBA" id="ARBA00005381"/>
    </source>
</evidence>
<dbReference type="PROSITE" id="PS50885">
    <property type="entry name" value="HAMP"/>
    <property type="match status" value="1"/>
</dbReference>
<keyword evidence="4 7" id="KW-0812">Transmembrane</keyword>
<evidence type="ECO:0000256" key="7">
    <source>
        <dbReference type="SAM" id="Phobius"/>
    </source>
</evidence>
<dbReference type="PANTHER" id="PTHR43081">
    <property type="entry name" value="ADENYLATE CYCLASE, TERMINAL-DIFFERENTIATION SPECIFIC-RELATED"/>
    <property type="match status" value="1"/>
</dbReference>
<organism evidence="10 11">
    <name type="scientific">Mycolicibacterium hodleri</name>
    <dbReference type="NCBI Taxonomy" id="49897"/>
    <lineage>
        <taxon>Bacteria</taxon>
        <taxon>Bacillati</taxon>
        <taxon>Actinomycetota</taxon>
        <taxon>Actinomycetes</taxon>
        <taxon>Mycobacteriales</taxon>
        <taxon>Mycobacteriaceae</taxon>
        <taxon>Mycolicibacterium</taxon>
    </lineage>
</organism>
<dbReference type="PROSITE" id="PS50125">
    <property type="entry name" value="GUANYLATE_CYCLASE_2"/>
    <property type="match status" value="1"/>
</dbReference>
<evidence type="ECO:0000256" key="5">
    <source>
        <dbReference type="ARBA" id="ARBA00022989"/>
    </source>
</evidence>
<dbReference type="Pfam" id="PF00672">
    <property type="entry name" value="HAMP"/>
    <property type="match status" value="1"/>
</dbReference>
<dbReference type="SMART" id="SM00304">
    <property type="entry name" value="HAMP"/>
    <property type="match status" value="1"/>
</dbReference>
<dbReference type="CDD" id="cd06225">
    <property type="entry name" value="HAMP"/>
    <property type="match status" value="1"/>
</dbReference>
<feature type="transmembrane region" description="Helical" evidence="7">
    <location>
        <begin position="214"/>
        <end position="238"/>
    </location>
</feature>
<name>A0A502E7V5_9MYCO</name>
<dbReference type="Proteomes" id="UP000320095">
    <property type="component" value="Unassembled WGS sequence"/>
</dbReference>
<feature type="transmembrane region" description="Helical" evidence="7">
    <location>
        <begin position="61"/>
        <end position="79"/>
    </location>
</feature>
<evidence type="ECO:0000256" key="6">
    <source>
        <dbReference type="ARBA" id="ARBA00023136"/>
    </source>
</evidence>
<gene>
    <name evidence="10" type="ORF">EAH80_14730</name>
</gene>
<evidence type="ECO:0000259" key="9">
    <source>
        <dbReference type="PROSITE" id="PS50885"/>
    </source>
</evidence>
<comment type="similarity">
    <text evidence="2">Belongs to the adenylyl cyclase class-3 family.</text>
</comment>
<keyword evidence="5 7" id="KW-1133">Transmembrane helix</keyword>
<dbReference type="Gene3D" id="3.30.70.1230">
    <property type="entry name" value="Nucleotide cyclase"/>
    <property type="match status" value="1"/>
</dbReference>
<dbReference type="GO" id="GO:0035556">
    <property type="term" value="P:intracellular signal transduction"/>
    <property type="evidence" value="ECO:0007669"/>
    <property type="project" value="InterPro"/>
</dbReference>
<protein>
    <submittedName>
        <fullName evidence="10">Adenylate/guanylate cyclase domain-containing protein</fullName>
    </submittedName>
</protein>
<evidence type="ECO:0000256" key="4">
    <source>
        <dbReference type="ARBA" id="ARBA00022692"/>
    </source>
</evidence>
<dbReference type="GO" id="GO:0006171">
    <property type="term" value="P:cAMP biosynthetic process"/>
    <property type="evidence" value="ECO:0007669"/>
    <property type="project" value="TreeGrafter"/>
</dbReference>
<feature type="transmembrane region" description="Helical" evidence="7">
    <location>
        <begin position="21"/>
        <end position="41"/>
    </location>
</feature>
<dbReference type="InterPro" id="IPR050697">
    <property type="entry name" value="Adenylyl/Guanylyl_Cyclase_3/4"/>
</dbReference>
<evidence type="ECO:0000313" key="10">
    <source>
        <dbReference type="EMBL" id="TPG33537.1"/>
    </source>
</evidence>
<comment type="subcellular location">
    <subcellularLocation>
        <location evidence="1">Cell membrane</location>
        <topology evidence="1">Multi-pass membrane protein</topology>
    </subcellularLocation>
</comment>
<accession>A0A502E7V5</accession>
<dbReference type="InterPro" id="IPR001054">
    <property type="entry name" value="A/G_cyclase"/>
</dbReference>
<dbReference type="OrthoDB" id="368920at2"/>
<feature type="transmembrane region" description="Helical" evidence="7">
    <location>
        <begin position="134"/>
        <end position="158"/>
    </location>
</feature>
<evidence type="ECO:0000256" key="3">
    <source>
        <dbReference type="ARBA" id="ARBA00022475"/>
    </source>
</evidence>
<dbReference type="Pfam" id="PF00211">
    <property type="entry name" value="Guanylate_cyc"/>
    <property type="match status" value="1"/>
</dbReference>
<evidence type="ECO:0000313" key="11">
    <source>
        <dbReference type="Proteomes" id="UP000320095"/>
    </source>
</evidence>
<keyword evidence="11" id="KW-1185">Reference proteome</keyword>
<dbReference type="SUPFAM" id="SSF55073">
    <property type="entry name" value="Nucleotide cyclase"/>
    <property type="match status" value="1"/>
</dbReference>
<dbReference type="Gene3D" id="6.10.340.10">
    <property type="match status" value="1"/>
</dbReference>
<dbReference type="CDD" id="cd07302">
    <property type="entry name" value="CHD"/>
    <property type="match status" value="1"/>
</dbReference>
<dbReference type="GO" id="GO:0004016">
    <property type="term" value="F:adenylate cyclase activity"/>
    <property type="evidence" value="ECO:0007669"/>
    <property type="project" value="UniProtKB-ARBA"/>
</dbReference>
<dbReference type="SMART" id="SM00044">
    <property type="entry name" value="CYCc"/>
    <property type="match status" value="1"/>
</dbReference>
<feature type="domain" description="Guanylate cyclase" evidence="8">
    <location>
        <begin position="330"/>
        <end position="449"/>
    </location>
</feature>
<keyword evidence="6 7" id="KW-0472">Membrane</keyword>
<reference evidence="10 11" key="1">
    <citation type="journal article" date="2019" name="Environ. Microbiol.">
        <title>Species interactions and distinct microbial communities in high Arctic permafrost affected cryosols are associated with the CH4 and CO2 gas fluxes.</title>
        <authorList>
            <person name="Altshuler I."/>
            <person name="Hamel J."/>
            <person name="Turney S."/>
            <person name="Magnuson E."/>
            <person name="Levesque R."/>
            <person name="Greer C."/>
            <person name="Whyte L.G."/>
        </authorList>
    </citation>
    <scope>NUCLEOTIDE SEQUENCE [LARGE SCALE GENOMIC DNA]</scope>
    <source>
        <strain evidence="10 11">S5.20</strain>
    </source>
</reference>
<evidence type="ECO:0000256" key="1">
    <source>
        <dbReference type="ARBA" id="ARBA00004651"/>
    </source>
</evidence>
<dbReference type="InterPro" id="IPR003660">
    <property type="entry name" value="HAMP_dom"/>
</dbReference>
<dbReference type="GO" id="GO:0005886">
    <property type="term" value="C:plasma membrane"/>
    <property type="evidence" value="ECO:0007669"/>
    <property type="project" value="UniProtKB-SubCell"/>
</dbReference>
<evidence type="ECO:0000259" key="8">
    <source>
        <dbReference type="PROSITE" id="PS50125"/>
    </source>
</evidence>
<dbReference type="RefSeq" id="WP_140692089.1">
    <property type="nucleotide sequence ID" value="NZ_RCZG01000005.1"/>
</dbReference>
<comment type="caution">
    <text evidence="10">The sequence shown here is derived from an EMBL/GenBank/DDBJ whole genome shotgun (WGS) entry which is preliminary data.</text>
</comment>
<feature type="transmembrane region" description="Helical" evidence="7">
    <location>
        <begin position="188"/>
        <end position="208"/>
    </location>
</feature>
<proteinExistence type="inferred from homology"/>
<dbReference type="AlphaFoldDB" id="A0A502E7V5"/>
<dbReference type="PANTHER" id="PTHR43081:SF17">
    <property type="entry name" value="BLL5647 PROTEIN"/>
    <property type="match status" value="1"/>
</dbReference>
<feature type="domain" description="HAMP" evidence="9">
    <location>
        <begin position="246"/>
        <end position="298"/>
    </location>
</feature>
<dbReference type="InterPro" id="IPR029787">
    <property type="entry name" value="Nucleotide_cyclase"/>
</dbReference>